<dbReference type="OrthoDB" id="213472at2"/>
<dbReference type="Proteomes" id="UP000005801">
    <property type="component" value="Unassembled WGS sequence"/>
</dbReference>
<dbReference type="eggNOG" id="COG2226">
    <property type="taxonomic scope" value="Bacteria"/>
</dbReference>
<keyword evidence="5" id="KW-1185">Reference proteome</keyword>
<dbReference type="GO" id="GO:0008168">
    <property type="term" value="F:methyltransferase activity"/>
    <property type="evidence" value="ECO:0007669"/>
    <property type="project" value="UniProtKB-KW"/>
</dbReference>
<dbReference type="AlphaFoldDB" id="A6GEC6"/>
<dbReference type="GO" id="GO:0032259">
    <property type="term" value="P:methylation"/>
    <property type="evidence" value="ECO:0007669"/>
    <property type="project" value="UniProtKB-KW"/>
</dbReference>
<dbReference type="InterPro" id="IPR041698">
    <property type="entry name" value="Methyltransf_25"/>
</dbReference>
<keyword evidence="1 4" id="KW-0489">Methyltransferase</keyword>
<dbReference type="PANTHER" id="PTHR43861:SF1">
    <property type="entry name" value="TRANS-ACONITATE 2-METHYLTRANSFERASE"/>
    <property type="match status" value="1"/>
</dbReference>
<feature type="domain" description="Methyltransferase" evidence="3">
    <location>
        <begin position="46"/>
        <end position="145"/>
    </location>
</feature>
<dbReference type="RefSeq" id="WP_006975066.1">
    <property type="nucleotide sequence ID" value="NZ_ABCS01000081.1"/>
</dbReference>
<keyword evidence="2 4" id="KW-0808">Transferase</keyword>
<evidence type="ECO:0000256" key="1">
    <source>
        <dbReference type="ARBA" id="ARBA00022603"/>
    </source>
</evidence>
<comment type="caution">
    <text evidence="4">The sequence shown here is derived from an EMBL/GenBank/DDBJ whole genome shotgun (WGS) entry which is preliminary data.</text>
</comment>
<dbReference type="PANTHER" id="PTHR43861">
    <property type="entry name" value="TRANS-ACONITATE 2-METHYLTRANSFERASE-RELATED"/>
    <property type="match status" value="1"/>
</dbReference>
<protein>
    <submittedName>
        <fullName evidence="4">Methyltransferase type 11</fullName>
    </submittedName>
</protein>
<evidence type="ECO:0000259" key="3">
    <source>
        <dbReference type="Pfam" id="PF13649"/>
    </source>
</evidence>
<sequence length="229" mass="25279">MSAPRLFDEGHAARYDDQFRELTPLRDALHLVTQLALTRLPAEARVLSVGAGTGAELLALAPAFPGWRFTAVDTSAPMLARCRERVEAAGFGDRCSFHHGPLQSLPEAGAEPFDGATMILVSQFLVDRERRRQLFADIASRLRPGAPLVVADLCADALDGELADLWKQAWRLSGASEAQLEQMTQMFGARLSVLPPRELEDLIASANFDAPTRCFQTLFIHGWVARRRR</sequence>
<dbReference type="EMBL" id="ABCS01000081">
    <property type="protein sequence ID" value="EDM75767.1"/>
    <property type="molecule type" value="Genomic_DNA"/>
</dbReference>
<dbReference type="InterPro" id="IPR029063">
    <property type="entry name" value="SAM-dependent_MTases_sf"/>
</dbReference>
<dbReference type="Gene3D" id="3.40.50.150">
    <property type="entry name" value="Vaccinia Virus protein VP39"/>
    <property type="match status" value="1"/>
</dbReference>
<dbReference type="Pfam" id="PF13649">
    <property type="entry name" value="Methyltransf_25"/>
    <property type="match status" value="1"/>
</dbReference>
<gene>
    <name evidence="4" type="ORF">PPSIR1_17710</name>
</gene>
<evidence type="ECO:0000256" key="2">
    <source>
        <dbReference type="ARBA" id="ARBA00022679"/>
    </source>
</evidence>
<accession>A6GEC6</accession>
<dbReference type="CDD" id="cd02440">
    <property type="entry name" value="AdoMet_MTases"/>
    <property type="match status" value="1"/>
</dbReference>
<dbReference type="SUPFAM" id="SSF53335">
    <property type="entry name" value="S-adenosyl-L-methionine-dependent methyltransferases"/>
    <property type="match status" value="1"/>
</dbReference>
<name>A6GEC6_9BACT</name>
<reference evidence="4 5" key="1">
    <citation type="submission" date="2007-06" db="EMBL/GenBank/DDBJ databases">
        <authorList>
            <person name="Shimkets L."/>
            <person name="Ferriera S."/>
            <person name="Johnson J."/>
            <person name="Kravitz S."/>
            <person name="Beeson K."/>
            <person name="Sutton G."/>
            <person name="Rogers Y.-H."/>
            <person name="Friedman R."/>
            <person name="Frazier M."/>
            <person name="Venter J.C."/>
        </authorList>
    </citation>
    <scope>NUCLEOTIDE SEQUENCE [LARGE SCALE GENOMIC DNA]</scope>
    <source>
        <strain evidence="4 5">SIR-1</strain>
    </source>
</reference>
<organism evidence="4 5">
    <name type="scientific">Plesiocystis pacifica SIR-1</name>
    <dbReference type="NCBI Taxonomy" id="391625"/>
    <lineage>
        <taxon>Bacteria</taxon>
        <taxon>Pseudomonadati</taxon>
        <taxon>Myxococcota</taxon>
        <taxon>Polyangia</taxon>
        <taxon>Nannocystales</taxon>
        <taxon>Nannocystaceae</taxon>
        <taxon>Plesiocystis</taxon>
    </lineage>
</organism>
<proteinExistence type="predicted"/>
<dbReference type="STRING" id="391625.PPSIR1_17710"/>
<evidence type="ECO:0000313" key="5">
    <source>
        <dbReference type="Proteomes" id="UP000005801"/>
    </source>
</evidence>
<evidence type="ECO:0000313" key="4">
    <source>
        <dbReference type="EMBL" id="EDM75767.1"/>
    </source>
</evidence>